<feature type="domain" description="GPI inositol-deacylase winged helix" evidence="2">
    <location>
        <begin position="91"/>
        <end position="195"/>
    </location>
</feature>
<dbReference type="EMBL" id="WIGM01000600">
    <property type="protein sequence ID" value="KAF6820098.1"/>
    <property type="molecule type" value="Genomic_DNA"/>
</dbReference>
<keyword evidence="1" id="KW-0472">Membrane</keyword>
<dbReference type="PANTHER" id="PTHR10039">
    <property type="entry name" value="AMELOGENIN"/>
    <property type="match status" value="1"/>
</dbReference>
<proteinExistence type="predicted"/>
<dbReference type="AlphaFoldDB" id="A0A8H6N572"/>
<dbReference type="SUPFAM" id="SSF48403">
    <property type="entry name" value="Ankyrin repeat"/>
    <property type="match status" value="1"/>
</dbReference>
<gene>
    <name evidence="3" type="ORF">CMUS01_11606</name>
</gene>
<keyword evidence="1" id="KW-0812">Transmembrane</keyword>
<sequence>MKNIDVDQDIANFVAERLHSDVELQRLSKYHPQIKDALSERARGVFRWVECQFIELVRCPPSNFLIQKQLDSLPQTLDGTYARMLKNIPSVAKEHAQQMFAIICCATSPLTVPELIDALAVDAIEPLAKGAKPRFDKARRLEDADALRQVCPGFIEVVVDPETKVSTVRLAHFSVQEYLQSQLITHSATASEFMVETEKAQMMMAGICLAVLQGHVGIALLLIDHGARADLKYKSYENVFAAALDSGNEEMIRLLTEKGLAA</sequence>
<organism evidence="3 4">
    <name type="scientific">Colletotrichum musicola</name>
    <dbReference type="NCBI Taxonomy" id="2175873"/>
    <lineage>
        <taxon>Eukaryota</taxon>
        <taxon>Fungi</taxon>
        <taxon>Dikarya</taxon>
        <taxon>Ascomycota</taxon>
        <taxon>Pezizomycotina</taxon>
        <taxon>Sordariomycetes</taxon>
        <taxon>Hypocreomycetidae</taxon>
        <taxon>Glomerellales</taxon>
        <taxon>Glomerellaceae</taxon>
        <taxon>Colletotrichum</taxon>
        <taxon>Colletotrichum orchidearum species complex</taxon>
    </lineage>
</organism>
<dbReference type="InterPro" id="IPR036770">
    <property type="entry name" value="Ankyrin_rpt-contain_sf"/>
</dbReference>
<comment type="caution">
    <text evidence="3">The sequence shown here is derived from an EMBL/GenBank/DDBJ whole genome shotgun (WGS) entry which is preliminary data.</text>
</comment>
<evidence type="ECO:0000259" key="2">
    <source>
        <dbReference type="Pfam" id="PF22939"/>
    </source>
</evidence>
<evidence type="ECO:0000256" key="1">
    <source>
        <dbReference type="SAM" id="Phobius"/>
    </source>
</evidence>
<feature type="transmembrane region" description="Helical" evidence="1">
    <location>
        <begin position="202"/>
        <end position="223"/>
    </location>
</feature>
<dbReference type="Pfam" id="PF22939">
    <property type="entry name" value="WHD_GPIID"/>
    <property type="match status" value="1"/>
</dbReference>
<dbReference type="Gene3D" id="1.25.40.20">
    <property type="entry name" value="Ankyrin repeat-containing domain"/>
    <property type="match status" value="1"/>
</dbReference>
<name>A0A8H6N572_9PEZI</name>
<reference evidence="3" key="1">
    <citation type="journal article" date="2020" name="Phytopathology">
        <title>Genome Sequence Resources of Colletotrichum truncatum, C. plurivorum, C. musicola, and C. sojae: Four Species Pathogenic to Soybean (Glycine max).</title>
        <authorList>
            <person name="Rogerio F."/>
            <person name="Boufleur T.R."/>
            <person name="Ciampi-Guillardi M."/>
            <person name="Sukno S.A."/>
            <person name="Thon M.R."/>
            <person name="Massola Junior N.S."/>
            <person name="Baroncelli R."/>
        </authorList>
    </citation>
    <scope>NUCLEOTIDE SEQUENCE</scope>
    <source>
        <strain evidence="3">LFN0074</strain>
    </source>
</reference>
<keyword evidence="4" id="KW-1185">Reference proteome</keyword>
<dbReference type="OrthoDB" id="194358at2759"/>
<keyword evidence="1" id="KW-1133">Transmembrane helix</keyword>
<accession>A0A8H6N572</accession>
<dbReference type="InterPro" id="IPR054471">
    <property type="entry name" value="GPIID_WHD"/>
</dbReference>
<protein>
    <recommendedName>
        <fullName evidence="2">GPI inositol-deacylase winged helix domain-containing protein</fullName>
    </recommendedName>
</protein>
<dbReference type="Proteomes" id="UP000639643">
    <property type="component" value="Unassembled WGS sequence"/>
</dbReference>
<evidence type="ECO:0000313" key="3">
    <source>
        <dbReference type="EMBL" id="KAF6820098.1"/>
    </source>
</evidence>
<dbReference type="PANTHER" id="PTHR10039:SF16">
    <property type="entry name" value="GPI INOSITOL-DEACYLASE"/>
    <property type="match status" value="1"/>
</dbReference>
<evidence type="ECO:0000313" key="4">
    <source>
        <dbReference type="Proteomes" id="UP000639643"/>
    </source>
</evidence>